<sequence length="314" mass="37037">MTKRTILIKAVVPILQITFKGFHNGIELEADININNIAGIYNTHLIHHYSRQDDRFPALCLLIKHWALNSGINSAQDGTFNSYSLILLVLHYMQCACQPPIVPNLQEVCPDTFNGQVPITDLRFFEDEYTFESENHSDFTALLMGFFAYYAGFDFDKYAISIRRNRVFPKQILPQETRKKYVVFIEEPFDHNNTARCVRPEGLDKIKKALNEGNRIWNFRKRPSLKKIGQFSQSERTYKINGYSKQEVEEEENHHQQQHLHNYHLHLLSSLRQVLQLYHLSFLQQAFHLLQVEFSFSIFLYKRRSTRSYRSRSD</sequence>
<dbReference type="Proteomes" id="UP000887579">
    <property type="component" value="Unplaced"/>
</dbReference>
<dbReference type="WBParaSite" id="ES5_v2.g23788.t1">
    <property type="protein sequence ID" value="ES5_v2.g23788.t1"/>
    <property type="gene ID" value="ES5_v2.g23788"/>
</dbReference>
<name>A0AC34G2F3_9BILA</name>
<accession>A0AC34G2F3</accession>
<proteinExistence type="predicted"/>
<evidence type="ECO:0000313" key="1">
    <source>
        <dbReference type="Proteomes" id="UP000887579"/>
    </source>
</evidence>
<evidence type="ECO:0000313" key="2">
    <source>
        <dbReference type="WBParaSite" id="ES5_v2.g23788.t1"/>
    </source>
</evidence>
<protein>
    <submittedName>
        <fullName evidence="2">PAP-associated domain-containing protein</fullName>
    </submittedName>
</protein>
<reference evidence="2" key="1">
    <citation type="submission" date="2022-11" db="UniProtKB">
        <authorList>
            <consortium name="WormBaseParasite"/>
        </authorList>
    </citation>
    <scope>IDENTIFICATION</scope>
</reference>
<organism evidence="1 2">
    <name type="scientific">Panagrolaimus sp. ES5</name>
    <dbReference type="NCBI Taxonomy" id="591445"/>
    <lineage>
        <taxon>Eukaryota</taxon>
        <taxon>Metazoa</taxon>
        <taxon>Ecdysozoa</taxon>
        <taxon>Nematoda</taxon>
        <taxon>Chromadorea</taxon>
        <taxon>Rhabditida</taxon>
        <taxon>Tylenchina</taxon>
        <taxon>Panagrolaimomorpha</taxon>
        <taxon>Panagrolaimoidea</taxon>
        <taxon>Panagrolaimidae</taxon>
        <taxon>Panagrolaimus</taxon>
    </lineage>
</organism>